<dbReference type="AlphaFoldDB" id="A0A1V9ZBZ6"/>
<dbReference type="InterPro" id="IPR015151">
    <property type="entry name" value="B-adaptin_app_sub_C"/>
</dbReference>
<comment type="similarity">
    <text evidence="4">Belongs to the ISY1 family.</text>
</comment>
<evidence type="ECO:0000256" key="7">
    <source>
        <dbReference type="ARBA" id="ARBA00023136"/>
    </source>
</evidence>
<dbReference type="InterPro" id="IPR013041">
    <property type="entry name" value="Clathrin_app_Ig-like_sf"/>
</dbReference>
<evidence type="ECO:0000256" key="2">
    <source>
        <dbReference type="ARBA" id="ARBA00004308"/>
    </source>
</evidence>
<evidence type="ECO:0000256" key="10">
    <source>
        <dbReference type="SAM" id="MobiDB-lite"/>
    </source>
</evidence>
<name>A0A1V9ZBZ6_9STRA</name>
<feature type="coiled-coil region" evidence="9">
    <location>
        <begin position="1090"/>
        <end position="1117"/>
    </location>
</feature>
<feature type="compositionally biased region" description="Acidic residues" evidence="10">
    <location>
        <begin position="624"/>
        <end position="638"/>
    </location>
</feature>
<reference evidence="12 13" key="1">
    <citation type="journal article" date="2014" name="Genome Biol. Evol.">
        <title>The secreted proteins of Achlya hypogyna and Thraustotheca clavata identify the ancestral oomycete secretome and reveal gene acquisitions by horizontal gene transfer.</title>
        <authorList>
            <person name="Misner I."/>
            <person name="Blouin N."/>
            <person name="Leonard G."/>
            <person name="Richards T.A."/>
            <person name="Lane C.E."/>
        </authorList>
    </citation>
    <scope>NUCLEOTIDE SEQUENCE [LARGE SCALE GENOMIC DNA]</scope>
    <source>
        <strain evidence="12 13">ATCC 34112</strain>
    </source>
</reference>
<feature type="region of interest" description="Disordered" evidence="10">
    <location>
        <begin position="620"/>
        <end position="671"/>
    </location>
</feature>
<dbReference type="InterPro" id="IPR013037">
    <property type="entry name" value="Clathrin_b-adaptin_app_Ig-like"/>
</dbReference>
<comment type="similarity">
    <text evidence="3">Belongs to the adaptor complexes large subunit family.</text>
</comment>
<evidence type="ECO:0000256" key="1">
    <source>
        <dbReference type="ARBA" id="ARBA00004123"/>
    </source>
</evidence>
<dbReference type="InterPro" id="IPR037200">
    <property type="entry name" value="Isy1_sf"/>
</dbReference>
<dbReference type="SUPFAM" id="SSF48371">
    <property type="entry name" value="ARM repeat"/>
    <property type="match status" value="1"/>
</dbReference>
<evidence type="ECO:0000256" key="6">
    <source>
        <dbReference type="ARBA" id="ARBA00022927"/>
    </source>
</evidence>
<dbReference type="GO" id="GO:0016192">
    <property type="term" value="P:vesicle-mediated transport"/>
    <property type="evidence" value="ECO:0007669"/>
    <property type="project" value="InterPro"/>
</dbReference>
<keyword evidence="13" id="KW-1185">Reference proteome</keyword>
<dbReference type="GO" id="GO:0006886">
    <property type="term" value="P:intracellular protein transport"/>
    <property type="evidence" value="ECO:0007669"/>
    <property type="project" value="InterPro"/>
</dbReference>
<feature type="domain" description="Beta-adaptin appendage C-terminal subdomain" evidence="11">
    <location>
        <begin position="814"/>
        <end position="930"/>
    </location>
</feature>
<accession>A0A1V9ZBZ6</accession>
<dbReference type="InterPro" id="IPR011989">
    <property type="entry name" value="ARM-like"/>
</dbReference>
<dbReference type="GO" id="GO:0000350">
    <property type="term" value="P:generation of catalytic spliceosome for second transesterification step"/>
    <property type="evidence" value="ECO:0007669"/>
    <property type="project" value="InterPro"/>
</dbReference>
<dbReference type="GO" id="GO:0005634">
    <property type="term" value="C:nucleus"/>
    <property type="evidence" value="ECO:0007669"/>
    <property type="project" value="UniProtKB-SubCell"/>
</dbReference>
<dbReference type="InterPro" id="IPR016024">
    <property type="entry name" value="ARM-type_fold"/>
</dbReference>
<sequence length="1123" mass="125083">MSFAATMKNIAANTNMPAGMAELAKKIRGEGNDSKFFTTSKKGETHELRQELADQSRDKKKDAVKKVIANMTVGKDVSMLFTDVVNCIQTADTQLKKLVYLYLINYAKSNPDLTILAVNTFVKDANDPNPLLRALSVRTMGCIRVDRITEYLCEPLRKCLTDEDPYVRKTAAICVAKLYDINPELVDEQGFLDMLRELISDSNPTVVANAVAALSEISENGGAHQFKITKSVLQKLLAALNECNEWGQVFVLDALANYVPADSREAEGIIERVTPRLQHANSAVVLSAVKVIMKFLEKVTNADTERALSRKMAPPLVTLLSTEPEIQYVALRNINLIVQKRPTILSNEIKVFFCKYNDPIYVKMEKLEIIIRLVSERNIEQVLLEFKEYATEVDVDFVRRSVRAIGRCAIKLNNAAEKCIQVLLELIQTKVNYIVQEAIVVIKDIFRKYPNQYESIIATLCENLDTLDEPEAKASMIWIIGEYAERIDNADELLQSFLDSFEDETAQVQLQLLTSTVKLFLKRPNETQAMVQAVLKKATEESDNPDLRDRGYVYWRLLSANPEAAKAVVLAEKPVINDDTFTLEPSILDELIGKISTLASVYHKLPNTFVVRTNIAEIQKQNEEERDTEGDERYDDGSAETSDGGASGNPVDLLDMGGLSVGSNQPAAAPPAASLDIFGSPTAPPAAPAVAKKMLPFTNVQSGKGLVLRGCYTRRQSTFALDLEVENQSNVAIPSIAIQLNKSTFGVVPTQPQVTFPEPLAPGRTTTCSIPMTVSPQFVNATVAPNTSVQAALKNMGSNDVIYFNTELDISAICTEAGLVEKGEFINLWKGIPESNESYFQLNVPGATVDSLANQFKPRNIFYVAKRPVEGKEIGYFSFKTMTNVLALLEITIDGSGVAKVCVKGEQMAFNAEEKETMARNEEKANAMLNRWTSMKMDMSKAVLGRRPLDPNECTNLADAERFRLQVIRIISRKVSEIQNASLGEHVIRDLNDTINKRIDEKRQWEKRILELGGTRYDSGKFEDGYDADGVTLQHGKGYKYFGAAKNLPGVRELFAKEQPKQKKSRKDLYKGIEPDYYGHLDDDDGILVREEAKMQAKRIQEAIQEYEQKQAEKLQAQAPSSS</sequence>
<evidence type="ECO:0000256" key="4">
    <source>
        <dbReference type="ARBA" id="ARBA00007002"/>
    </source>
</evidence>
<evidence type="ECO:0000313" key="13">
    <source>
        <dbReference type="Proteomes" id="UP000243217"/>
    </source>
</evidence>
<dbReference type="OrthoDB" id="10254310at2759"/>
<dbReference type="InterPro" id="IPR012295">
    <property type="entry name" value="TBP_dom_sf"/>
</dbReference>
<dbReference type="InterPro" id="IPR026739">
    <property type="entry name" value="AP_beta"/>
</dbReference>
<evidence type="ECO:0000256" key="9">
    <source>
        <dbReference type="SAM" id="Coils"/>
    </source>
</evidence>
<evidence type="ECO:0000256" key="3">
    <source>
        <dbReference type="ARBA" id="ARBA00006613"/>
    </source>
</evidence>
<dbReference type="InterPro" id="IPR009360">
    <property type="entry name" value="Isy1"/>
</dbReference>
<dbReference type="PANTHER" id="PTHR11134">
    <property type="entry name" value="ADAPTOR COMPLEX SUBUNIT BETA FAMILY MEMBER"/>
    <property type="match status" value="1"/>
</dbReference>
<dbReference type="SUPFAM" id="SSF55711">
    <property type="entry name" value="Subdomain of clathrin and coatomer appendage domain"/>
    <property type="match status" value="1"/>
</dbReference>
<dbReference type="InterPro" id="IPR029012">
    <property type="entry name" value="Helix_hairpin_bin_sf"/>
</dbReference>
<keyword evidence="5" id="KW-0813">Transport</keyword>
<dbReference type="Pfam" id="PF09066">
    <property type="entry name" value="B2-adapt-app_C"/>
    <property type="match status" value="1"/>
</dbReference>
<dbReference type="Gene3D" id="1.10.287.660">
    <property type="entry name" value="Helix hairpin bin"/>
    <property type="match status" value="1"/>
</dbReference>
<dbReference type="FunFam" id="1.10.287.660:FF:000001">
    <property type="entry name" value="pre-mRNA-splicing factor ISY1 homolog"/>
    <property type="match status" value="1"/>
</dbReference>
<dbReference type="GO" id="GO:0030131">
    <property type="term" value="C:clathrin adaptor complex"/>
    <property type="evidence" value="ECO:0007669"/>
    <property type="project" value="InterPro"/>
</dbReference>
<dbReference type="FunFam" id="1.25.10.10:FF:000002">
    <property type="entry name" value="AP complex subunit beta"/>
    <property type="match status" value="1"/>
</dbReference>
<dbReference type="SUPFAM" id="SSF140102">
    <property type="entry name" value="ISY1 domain-like"/>
    <property type="match status" value="1"/>
</dbReference>
<dbReference type="SMART" id="SM01020">
    <property type="entry name" value="B2-adapt-app_C"/>
    <property type="match status" value="1"/>
</dbReference>
<dbReference type="Gene3D" id="3.30.310.10">
    <property type="entry name" value="TATA-Binding Protein"/>
    <property type="match status" value="1"/>
</dbReference>
<evidence type="ECO:0000259" key="11">
    <source>
        <dbReference type="SMART" id="SM01020"/>
    </source>
</evidence>
<dbReference type="InterPro" id="IPR002553">
    <property type="entry name" value="Clathrin/coatomer_adapt-like_N"/>
</dbReference>
<organism evidence="12 13">
    <name type="scientific">Thraustotheca clavata</name>
    <dbReference type="NCBI Taxonomy" id="74557"/>
    <lineage>
        <taxon>Eukaryota</taxon>
        <taxon>Sar</taxon>
        <taxon>Stramenopiles</taxon>
        <taxon>Oomycota</taxon>
        <taxon>Saprolegniomycetes</taxon>
        <taxon>Saprolegniales</taxon>
        <taxon>Achlyaceae</taxon>
        <taxon>Thraustotheca</taxon>
    </lineage>
</organism>
<comment type="caution">
    <text evidence="12">The sequence shown here is derived from an EMBL/GenBank/DDBJ whole genome shotgun (WGS) entry which is preliminary data.</text>
</comment>
<keyword evidence="9" id="KW-0175">Coiled coil</keyword>
<keyword evidence="7" id="KW-0472">Membrane</keyword>
<evidence type="ECO:0000256" key="8">
    <source>
        <dbReference type="ARBA" id="ARBA00023242"/>
    </source>
</evidence>
<dbReference type="Gene3D" id="1.25.10.10">
    <property type="entry name" value="Leucine-rich Repeat Variant"/>
    <property type="match status" value="1"/>
</dbReference>
<protein>
    <submittedName>
        <fullName evidence="12">AP-2 complex subunit beta</fullName>
    </submittedName>
</protein>
<dbReference type="Pfam" id="PF06246">
    <property type="entry name" value="Isy1"/>
    <property type="match status" value="1"/>
</dbReference>
<comment type="subcellular location">
    <subcellularLocation>
        <location evidence="2">Endomembrane system</location>
    </subcellularLocation>
    <subcellularLocation>
        <location evidence="1">Nucleus</location>
    </subcellularLocation>
</comment>
<dbReference type="Proteomes" id="UP000243217">
    <property type="component" value="Unassembled WGS sequence"/>
</dbReference>
<dbReference type="Gene3D" id="2.60.40.1150">
    <property type="match status" value="1"/>
</dbReference>
<dbReference type="EMBL" id="JNBS01002089">
    <property type="protein sequence ID" value="OQR95536.1"/>
    <property type="molecule type" value="Genomic_DNA"/>
</dbReference>
<dbReference type="Pfam" id="PF01602">
    <property type="entry name" value="Adaptin_N"/>
    <property type="match status" value="1"/>
</dbReference>
<dbReference type="GO" id="GO:0012505">
    <property type="term" value="C:endomembrane system"/>
    <property type="evidence" value="ECO:0007669"/>
    <property type="project" value="UniProtKB-SubCell"/>
</dbReference>
<dbReference type="SUPFAM" id="SSF49348">
    <property type="entry name" value="Clathrin adaptor appendage domain"/>
    <property type="match status" value="1"/>
</dbReference>
<evidence type="ECO:0000256" key="5">
    <source>
        <dbReference type="ARBA" id="ARBA00022448"/>
    </source>
</evidence>
<dbReference type="InterPro" id="IPR009028">
    <property type="entry name" value="Coatomer/calthrin_app_sub_C"/>
</dbReference>
<dbReference type="STRING" id="74557.A0A1V9ZBZ6"/>
<keyword evidence="6" id="KW-0653">Protein transport</keyword>
<proteinExistence type="inferred from homology"/>
<gene>
    <name evidence="12" type="ORF">THRCLA_07782</name>
</gene>
<evidence type="ECO:0000313" key="12">
    <source>
        <dbReference type="EMBL" id="OQR95536.1"/>
    </source>
</evidence>
<keyword evidence="8" id="KW-0539">Nucleus</keyword>